<protein>
    <recommendedName>
        <fullName evidence="4">K Homology domain-containing protein</fullName>
    </recommendedName>
</protein>
<dbReference type="Pfam" id="PF00013">
    <property type="entry name" value="KH_1"/>
    <property type="match status" value="3"/>
</dbReference>
<dbReference type="SMART" id="SM00322">
    <property type="entry name" value="KH"/>
    <property type="match status" value="4"/>
</dbReference>
<dbReference type="GO" id="GO:0003723">
    <property type="term" value="F:RNA binding"/>
    <property type="evidence" value="ECO:0007669"/>
    <property type="project" value="UniProtKB-UniRule"/>
</dbReference>
<evidence type="ECO:0000256" key="2">
    <source>
        <dbReference type="PROSITE-ProRule" id="PRU00117"/>
    </source>
</evidence>
<dbReference type="InterPro" id="IPR004088">
    <property type="entry name" value="KH_dom_type_1"/>
</dbReference>
<feature type="region of interest" description="Disordered" evidence="3">
    <location>
        <begin position="1"/>
        <end position="25"/>
    </location>
</feature>
<accession>A0A7S4RSC0</accession>
<feature type="domain" description="K Homology" evidence="4">
    <location>
        <begin position="116"/>
        <end position="189"/>
    </location>
</feature>
<dbReference type="Gene3D" id="3.30.310.210">
    <property type="match status" value="2"/>
</dbReference>
<feature type="domain" description="K Homology" evidence="4">
    <location>
        <begin position="27"/>
        <end position="101"/>
    </location>
</feature>
<organism evidence="5">
    <name type="scientific">Alexandrium monilatum</name>
    <dbReference type="NCBI Taxonomy" id="311494"/>
    <lineage>
        <taxon>Eukaryota</taxon>
        <taxon>Sar</taxon>
        <taxon>Alveolata</taxon>
        <taxon>Dinophyceae</taxon>
        <taxon>Gonyaulacales</taxon>
        <taxon>Pyrocystaceae</taxon>
        <taxon>Alexandrium</taxon>
    </lineage>
</organism>
<feature type="domain" description="K Homology" evidence="4">
    <location>
        <begin position="465"/>
        <end position="535"/>
    </location>
</feature>
<evidence type="ECO:0000313" key="5">
    <source>
        <dbReference type="EMBL" id="CAE4623595.1"/>
    </source>
</evidence>
<dbReference type="InterPro" id="IPR036612">
    <property type="entry name" value="KH_dom_type_1_sf"/>
</dbReference>
<feature type="region of interest" description="Disordered" evidence="3">
    <location>
        <begin position="211"/>
        <end position="240"/>
    </location>
</feature>
<sequence length="545" mass="59030">MADFPPRGREPTAARREPSANRRPRDGRCVMKILTPQALAAAVIGRGGSTIAEMERTTQAAIGISKVNEVFPRSYCRVLTAFADSEQALNEVARQVLELVLDVYVRVPSQLGADEDQLRIGMLAPKAVVTSLIASEGSGVRAVCEASGAMIKILDPVSGNGPDASQEVRLRGRPQALESGIRELNREVQLVSGEPWFHGWAYAAVGVSGLDPPSSSTAREGRARSETRSMEAATRPPSPERHAIGQVVAGWKVLAPPALAEALEVARDEVEERRQATLRLSEPHETYPLTRSRFFTVRVHQKEPLRAIVRWIIETLAAVAASEPDNDDVTWDGHLKLSFVIPSACAARLMGKGGGAVRQLSELTGVRIWVRDRQIGAGPDAAQKVDLKGSAEGLERVLEEVDGLLDLLRGEAWFEAWAAAPTLPSRKSESNGAARAPVSPAAEAGMELVGRVMEGLPSYVLEESRGFATSWVVPCRLLGAVIGRSGAGLNWVQRETKTRIVMRPIPGDDEHRTMTIAGPLLNVCSAYMLMMKRYLDAEKEDREGG</sequence>
<evidence type="ECO:0000256" key="3">
    <source>
        <dbReference type="SAM" id="MobiDB-lite"/>
    </source>
</evidence>
<reference evidence="5" key="1">
    <citation type="submission" date="2021-01" db="EMBL/GenBank/DDBJ databases">
        <authorList>
            <person name="Corre E."/>
            <person name="Pelletier E."/>
            <person name="Niang G."/>
            <person name="Scheremetjew M."/>
            <person name="Finn R."/>
            <person name="Kale V."/>
            <person name="Holt S."/>
            <person name="Cochrane G."/>
            <person name="Meng A."/>
            <person name="Brown T."/>
            <person name="Cohen L."/>
        </authorList>
    </citation>
    <scope>NUCLEOTIDE SEQUENCE</scope>
    <source>
        <strain evidence="5">CCMP3105</strain>
    </source>
</reference>
<keyword evidence="2" id="KW-0694">RNA-binding</keyword>
<evidence type="ECO:0000259" key="4">
    <source>
        <dbReference type="SMART" id="SM00322"/>
    </source>
</evidence>
<proteinExistence type="predicted"/>
<dbReference type="Gene3D" id="3.30.1370.10">
    <property type="entry name" value="K Homology domain, type 1"/>
    <property type="match status" value="1"/>
</dbReference>
<dbReference type="EMBL" id="HBNR01056617">
    <property type="protein sequence ID" value="CAE4623595.1"/>
    <property type="molecule type" value="Transcribed_RNA"/>
</dbReference>
<dbReference type="AlphaFoldDB" id="A0A7S4RSC0"/>
<name>A0A7S4RSC0_9DINO</name>
<evidence type="ECO:0000256" key="1">
    <source>
        <dbReference type="ARBA" id="ARBA00022737"/>
    </source>
</evidence>
<dbReference type="PANTHER" id="PTHR10288">
    <property type="entry name" value="KH DOMAIN CONTAINING RNA BINDING PROTEIN"/>
    <property type="match status" value="1"/>
</dbReference>
<gene>
    <name evidence="5" type="ORF">AMON00008_LOCUS39803</name>
</gene>
<dbReference type="SUPFAM" id="SSF54791">
    <property type="entry name" value="Eukaryotic type KH-domain (KH-domain type I)"/>
    <property type="match status" value="4"/>
</dbReference>
<feature type="domain" description="K Homology" evidence="4">
    <location>
        <begin position="333"/>
        <end position="406"/>
    </location>
</feature>
<keyword evidence="1" id="KW-0677">Repeat</keyword>
<dbReference type="PROSITE" id="PS50084">
    <property type="entry name" value="KH_TYPE_1"/>
    <property type="match status" value="4"/>
</dbReference>
<dbReference type="InterPro" id="IPR004087">
    <property type="entry name" value="KH_dom"/>
</dbReference>
<dbReference type="CDD" id="cd00105">
    <property type="entry name" value="KH-I"/>
    <property type="match status" value="2"/>
</dbReference>
<feature type="compositionally biased region" description="Basic and acidic residues" evidence="3">
    <location>
        <begin position="219"/>
        <end position="229"/>
    </location>
</feature>